<name>A0A077QIN7_XENBV</name>
<protein>
    <submittedName>
        <fullName evidence="1">Uncharacterized protein</fullName>
    </submittedName>
</protein>
<gene>
    <name evidence="1" type="ORF">XBI1_1870167</name>
</gene>
<dbReference type="Proteomes" id="UP000028480">
    <property type="component" value="Unassembled WGS sequence"/>
</dbReference>
<dbReference type="AlphaFoldDB" id="A0A077QIN7"/>
<proteinExistence type="predicted"/>
<accession>A0A077QIN7</accession>
<reference evidence="1" key="1">
    <citation type="submission" date="2013-07" db="EMBL/GenBank/DDBJ databases">
        <title>Sub-species coevolution in mutualistic symbiosis.</title>
        <authorList>
            <person name="Murfin K."/>
            <person name="Klassen J."/>
            <person name="Lee M."/>
            <person name="Forst S."/>
            <person name="Stock P."/>
            <person name="Goodrich-Blair H."/>
        </authorList>
    </citation>
    <scope>NUCLEOTIDE SEQUENCE [LARGE SCALE GENOMIC DNA]</scope>
    <source>
        <strain evidence="1">Intermedium</strain>
    </source>
</reference>
<evidence type="ECO:0000313" key="1">
    <source>
        <dbReference type="EMBL" id="CDH32201.1"/>
    </source>
</evidence>
<dbReference type="EMBL" id="CBTB010000098">
    <property type="protein sequence ID" value="CDH32201.1"/>
    <property type="molecule type" value="Genomic_DNA"/>
</dbReference>
<dbReference type="HOGENOM" id="CLU_3241543_0_0_6"/>
<sequence length="43" mass="5005">MAQHNKTHNTHIEYMTENLRLPLKHKGDHTFVINHPLSPKSTS</sequence>
<organism evidence="1">
    <name type="scientific">Xenorhabdus bovienii str. Intermedium</name>
    <dbReference type="NCBI Taxonomy" id="1379677"/>
    <lineage>
        <taxon>Bacteria</taxon>
        <taxon>Pseudomonadati</taxon>
        <taxon>Pseudomonadota</taxon>
        <taxon>Gammaproteobacteria</taxon>
        <taxon>Enterobacterales</taxon>
        <taxon>Morganellaceae</taxon>
        <taxon>Xenorhabdus</taxon>
    </lineage>
</organism>
<comment type="caution">
    <text evidence="1">The sequence shown here is derived from an EMBL/GenBank/DDBJ whole genome shotgun (WGS) entry which is preliminary data.</text>
</comment>